<dbReference type="Proteomes" id="UP001195769">
    <property type="component" value="Unassembled WGS sequence"/>
</dbReference>
<accession>A0AAD4EE62</accession>
<dbReference type="AlphaFoldDB" id="A0AAD4EE62"/>
<evidence type="ECO:0000313" key="2">
    <source>
        <dbReference type="Proteomes" id="UP001195769"/>
    </source>
</evidence>
<keyword evidence="2" id="KW-1185">Reference proteome</keyword>
<reference evidence="1" key="1">
    <citation type="journal article" date="2020" name="New Phytol.">
        <title>Comparative genomics reveals dynamic genome evolution in host specialist ectomycorrhizal fungi.</title>
        <authorList>
            <person name="Lofgren L.A."/>
            <person name="Nguyen N.H."/>
            <person name="Vilgalys R."/>
            <person name="Ruytinx J."/>
            <person name="Liao H.L."/>
            <person name="Branco S."/>
            <person name="Kuo A."/>
            <person name="LaButti K."/>
            <person name="Lipzen A."/>
            <person name="Andreopoulos W."/>
            <person name="Pangilinan J."/>
            <person name="Riley R."/>
            <person name="Hundley H."/>
            <person name="Na H."/>
            <person name="Barry K."/>
            <person name="Grigoriev I.V."/>
            <person name="Stajich J.E."/>
            <person name="Kennedy P.G."/>
        </authorList>
    </citation>
    <scope>NUCLEOTIDE SEQUENCE</scope>
    <source>
        <strain evidence="1">FC203</strain>
    </source>
</reference>
<dbReference type="EMBL" id="JABBWK010000010">
    <property type="protein sequence ID" value="KAG1904411.1"/>
    <property type="molecule type" value="Genomic_DNA"/>
</dbReference>
<comment type="caution">
    <text evidence="1">The sequence shown here is derived from an EMBL/GenBank/DDBJ whole genome shotgun (WGS) entry which is preliminary data.</text>
</comment>
<proteinExistence type="predicted"/>
<dbReference type="GeneID" id="64670983"/>
<evidence type="ECO:0000313" key="1">
    <source>
        <dbReference type="EMBL" id="KAG1904411.1"/>
    </source>
</evidence>
<protein>
    <submittedName>
        <fullName evidence="1">Uncharacterized protein</fullName>
    </submittedName>
</protein>
<gene>
    <name evidence="1" type="ORF">F5891DRAFT_977266</name>
</gene>
<name>A0AAD4EE62_9AGAM</name>
<organism evidence="1 2">
    <name type="scientific">Suillus fuscotomentosus</name>
    <dbReference type="NCBI Taxonomy" id="1912939"/>
    <lineage>
        <taxon>Eukaryota</taxon>
        <taxon>Fungi</taxon>
        <taxon>Dikarya</taxon>
        <taxon>Basidiomycota</taxon>
        <taxon>Agaricomycotina</taxon>
        <taxon>Agaricomycetes</taxon>
        <taxon>Agaricomycetidae</taxon>
        <taxon>Boletales</taxon>
        <taxon>Suillineae</taxon>
        <taxon>Suillaceae</taxon>
        <taxon>Suillus</taxon>
    </lineage>
</organism>
<dbReference type="RefSeq" id="XP_041229986.1">
    <property type="nucleotide sequence ID" value="XM_041376685.1"/>
</dbReference>
<sequence>MKDADGDIMMGSLQRTSSEVYDEEDDYWGDVDDLDLDAHTTTKQTMRRSAVIMIKRVIILGILMQSTNRRSNALQSILGIFLQSTHTPQKVIDTLAPWVFR</sequence>